<evidence type="ECO:0000256" key="1">
    <source>
        <dbReference type="SAM" id="Phobius"/>
    </source>
</evidence>
<dbReference type="Pfam" id="PF10601">
    <property type="entry name" value="zf-LITAF-like"/>
    <property type="match status" value="1"/>
</dbReference>
<keyword evidence="4" id="KW-1185">Reference proteome</keyword>
<feature type="domain" description="LITAF" evidence="2">
    <location>
        <begin position="91"/>
        <end position="150"/>
    </location>
</feature>
<keyword evidence="1" id="KW-0472">Membrane</keyword>
<dbReference type="Proteomes" id="UP001295684">
    <property type="component" value="Unassembled WGS sequence"/>
</dbReference>
<evidence type="ECO:0000313" key="4">
    <source>
        <dbReference type="Proteomes" id="UP001295684"/>
    </source>
</evidence>
<feature type="transmembrane region" description="Helical" evidence="1">
    <location>
        <begin position="112"/>
        <end position="135"/>
    </location>
</feature>
<proteinExistence type="predicted"/>
<sequence length="154" mass="17686">MRIGMKPIQPQTCNYPPFGQHMQGRNNGIGICMPIQPTMPAINSCNSAITNALVMSAGSSTKMFPNMRINHNLRRLKNQATRSNQYQGVQICRICGELPQTRYKQNTTLKQWICCCFLFVIFLGIPFCCYIPFYISSCYSQKQYYLKCKCGIWK</sequence>
<evidence type="ECO:0000259" key="2">
    <source>
        <dbReference type="Pfam" id="PF10601"/>
    </source>
</evidence>
<evidence type="ECO:0000313" key="3">
    <source>
        <dbReference type="EMBL" id="CAI2375905.1"/>
    </source>
</evidence>
<gene>
    <name evidence="3" type="ORF">ECRASSUSDP1_LOCUS17271</name>
</gene>
<name>A0AAD2D0H5_EUPCR</name>
<protein>
    <recommendedName>
        <fullName evidence="2">LITAF domain-containing protein</fullName>
    </recommendedName>
</protein>
<reference evidence="3" key="1">
    <citation type="submission" date="2023-07" db="EMBL/GenBank/DDBJ databases">
        <authorList>
            <consortium name="AG Swart"/>
            <person name="Singh M."/>
            <person name="Singh A."/>
            <person name="Seah K."/>
            <person name="Emmerich C."/>
        </authorList>
    </citation>
    <scope>NUCLEOTIDE SEQUENCE</scope>
    <source>
        <strain evidence="3">DP1</strain>
    </source>
</reference>
<comment type="caution">
    <text evidence="3">The sequence shown here is derived from an EMBL/GenBank/DDBJ whole genome shotgun (WGS) entry which is preliminary data.</text>
</comment>
<accession>A0AAD2D0H5</accession>
<organism evidence="3 4">
    <name type="scientific">Euplotes crassus</name>
    <dbReference type="NCBI Taxonomy" id="5936"/>
    <lineage>
        <taxon>Eukaryota</taxon>
        <taxon>Sar</taxon>
        <taxon>Alveolata</taxon>
        <taxon>Ciliophora</taxon>
        <taxon>Intramacronucleata</taxon>
        <taxon>Spirotrichea</taxon>
        <taxon>Hypotrichia</taxon>
        <taxon>Euplotida</taxon>
        <taxon>Euplotidae</taxon>
        <taxon>Moneuplotes</taxon>
    </lineage>
</organism>
<dbReference type="InterPro" id="IPR006629">
    <property type="entry name" value="LITAF"/>
</dbReference>
<keyword evidence="1" id="KW-0812">Transmembrane</keyword>
<dbReference type="AlphaFoldDB" id="A0AAD2D0H5"/>
<dbReference type="EMBL" id="CAMPGE010017420">
    <property type="protein sequence ID" value="CAI2375905.1"/>
    <property type="molecule type" value="Genomic_DNA"/>
</dbReference>
<keyword evidence="1" id="KW-1133">Transmembrane helix</keyword>